<reference evidence="4 5" key="1">
    <citation type="journal article" date="2016" name="Nat. Commun.">
        <title>Thousands of microbial genomes shed light on interconnected biogeochemical processes in an aquifer system.</title>
        <authorList>
            <person name="Anantharaman K."/>
            <person name="Brown C.T."/>
            <person name="Hug L.A."/>
            <person name="Sharon I."/>
            <person name="Castelle C.J."/>
            <person name="Probst A.J."/>
            <person name="Thomas B.C."/>
            <person name="Singh A."/>
            <person name="Wilkins M.J."/>
            <person name="Karaoz U."/>
            <person name="Brodie E.L."/>
            <person name="Williams K.H."/>
            <person name="Hubbard S.S."/>
            <person name="Banfield J.F."/>
        </authorList>
    </citation>
    <scope>NUCLEOTIDE SEQUENCE [LARGE SCALE GENOMIC DNA]</scope>
</reference>
<keyword evidence="3" id="KW-0732">Signal</keyword>
<evidence type="ECO:0008006" key="6">
    <source>
        <dbReference type="Google" id="ProtNLM"/>
    </source>
</evidence>
<dbReference type="STRING" id="1798470.A3D55_02805"/>
<organism evidence="4 5">
    <name type="scientific">Candidatus Jorgensenbacteria bacterium RIFCSPHIGHO2_02_FULL_45_20</name>
    <dbReference type="NCBI Taxonomy" id="1798470"/>
    <lineage>
        <taxon>Bacteria</taxon>
        <taxon>Candidatus Joergenseniibacteriota</taxon>
    </lineage>
</organism>
<dbReference type="GO" id="GO:0015768">
    <property type="term" value="P:maltose transport"/>
    <property type="evidence" value="ECO:0007669"/>
    <property type="project" value="TreeGrafter"/>
</dbReference>
<evidence type="ECO:0000256" key="1">
    <source>
        <dbReference type="ARBA" id="ARBA00008520"/>
    </source>
</evidence>
<dbReference type="Proteomes" id="UP000178825">
    <property type="component" value="Unassembled WGS sequence"/>
</dbReference>
<evidence type="ECO:0000313" key="5">
    <source>
        <dbReference type="Proteomes" id="UP000178825"/>
    </source>
</evidence>
<comment type="similarity">
    <text evidence="1">Belongs to the bacterial solute-binding protein 1 family.</text>
</comment>
<dbReference type="GO" id="GO:0055052">
    <property type="term" value="C:ATP-binding cassette (ABC) transporter complex, substrate-binding subunit-containing"/>
    <property type="evidence" value="ECO:0007669"/>
    <property type="project" value="TreeGrafter"/>
</dbReference>
<proteinExistence type="inferred from homology"/>
<evidence type="ECO:0000256" key="2">
    <source>
        <dbReference type="ARBA" id="ARBA00022448"/>
    </source>
</evidence>
<accession>A0A1F6BPP2</accession>
<keyword evidence="2" id="KW-0813">Transport</keyword>
<gene>
    <name evidence="4" type="ORF">A3D55_02805</name>
</gene>
<dbReference type="PANTHER" id="PTHR30061:SF50">
    <property type="entry name" value="MALTOSE_MALTODEXTRIN-BINDING PERIPLASMIC PROTEIN"/>
    <property type="match status" value="1"/>
</dbReference>
<evidence type="ECO:0000256" key="3">
    <source>
        <dbReference type="ARBA" id="ARBA00022729"/>
    </source>
</evidence>
<dbReference type="InterPro" id="IPR006059">
    <property type="entry name" value="SBP"/>
</dbReference>
<dbReference type="GO" id="GO:0042956">
    <property type="term" value="P:maltodextrin transmembrane transport"/>
    <property type="evidence" value="ECO:0007669"/>
    <property type="project" value="TreeGrafter"/>
</dbReference>
<comment type="caution">
    <text evidence="4">The sequence shown here is derived from an EMBL/GenBank/DDBJ whole genome shotgun (WGS) entry which is preliminary data.</text>
</comment>
<dbReference type="PANTHER" id="PTHR30061">
    <property type="entry name" value="MALTOSE-BINDING PERIPLASMIC PROTEIN"/>
    <property type="match status" value="1"/>
</dbReference>
<dbReference type="EMBL" id="MFKJ01000011">
    <property type="protein sequence ID" value="OGG38904.1"/>
    <property type="molecule type" value="Genomic_DNA"/>
</dbReference>
<dbReference type="Pfam" id="PF13416">
    <property type="entry name" value="SBP_bac_8"/>
    <property type="match status" value="1"/>
</dbReference>
<evidence type="ECO:0000313" key="4">
    <source>
        <dbReference type="EMBL" id="OGG38904.1"/>
    </source>
</evidence>
<protein>
    <recommendedName>
        <fullName evidence="6">ABC transporter substrate-binding protein</fullName>
    </recommendedName>
</protein>
<dbReference type="AlphaFoldDB" id="A0A1F6BPP2"/>
<sequence>MNQINTKLIVFGAIGLVAFFFALVFAGIIPGLKKNPSNVASVEGELSMWVLNSQKSDYDTALGKFNSLYSGVSVNIRTFTDEAAYKNAILQSLAVGNGPDIFMVDNAEIGRESNKIVPLSTQRITLSKMQELFPRVVESDFVSGGNIYALPLSVNTLVMLYNKDVLDSRGVAQIPKTWEEFKAMVYKVAEIDSSKRINIAAAAIGGSEKNIDKASDLVQLIMMQAGVSMVKSDFSGASFSTPAGENAVRFYTGFSDAKNKEYTWNSSMPEAIDSFAEGKTAVMFNYKSAIKEILKKNQWLNIGIAPVPYPEKANCKNEYDCKTAYARYFGYAVSRQSKLQGAAWDLILTMTTESDSAESYMQKTKNPPALRSLINKVYGDPEFSAEARQALIAKSWSQPDRAAISGYFSNMIDVITSGATEINSALRQAEDSVTRLFQNK</sequence>
<dbReference type="SUPFAM" id="SSF53850">
    <property type="entry name" value="Periplasmic binding protein-like II"/>
    <property type="match status" value="1"/>
</dbReference>
<dbReference type="Gene3D" id="3.40.190.10">
    <property type="entry name" value="Periplasmic binding protein-like II"/>
    <property type="match status" value="1"/>
</dbReference>
<dbReference type="GO" id="GO:1901982">
    <property type="term" value="F:maltose binding"/>
    <property type="evidence" value="ECO:0007669"/>
    <property type="project" value="TreeGrafter"/>
</dbReference>
<name>A0A1F6BPP2_9BACT</name>